<keyword evidence="1" id="KW-0413">Isomerase</keyword>
<keyword evidence="5" id="KW-1185">Reference proteome</keyword>
<dbReference type="Pfam" id="PF01261">
    <property type="entry name" value="AP_endonuc_2"/>
    <property type="match status" value="1"/>
</dbReference>
<evidence type="ECO:0000313" key="4">
    <source>
        <dbReference type="EMBL" id="PXA70323.1"/>
    </source>
</evidence>
<sequence>MLIGCHGLVWSGEFDRKGFDLAVGKTIDAGFDLLEIPLLEPAAFDRGAAKQSLAGQPLKVSASLGQSADTDISSEDPDVVAAGEAKLMTALEILSELESQYFVGVLYSQLAKYPAPATERGRLNSLEVLRRVAERAQTLGIRLGLEVVNRYETNLLNTAAQALTYLDELGHPNVGVHLDSYHMNIEESDLIGPVLACGDRLSYVHIGESHRGYLGSGTVDFDELFRGLRLIGYDGPIAFESFSTAVVHPSLSRSLAVWRNLWVDSEDLGAHANAFIRGKLRAVETIDLQ</sequence>
<keyword evidence="2" id="KW-0119">Carbohydrate metabolism</keyword>
<dbReference type="OrthoDB" id="9801426at2"/>
<evidence type="ECO:0000256" key="1">
    <source>
        <dbReference type="ARBA" id="ARBA00023235"/>
    </source>
</evidence>
<dbReference type="PANTHER" id="PTHR43489:SF7">
    <property type="entry name" value="3-DEHYDRO-D-GULOSIDE 4-EPIMERASE-RELATED"/>
    <property type="match status" value="1"/>
</dbReference>
<dbReference type="PANTHER" id="PTHR43489">
    <property type="entry name" value="ISOMERASE"/>
    <property type="match status" value="1"/>
</dbReference>
<dbReference type="AlphaFoldDB" id="A0A317ZSZ7"/>
<dbReference type="Proteomes" id="UP000246722">
    <property type="component" value="Unassembled WGS sequence"/>
</dbReference>
<protein>
    <submittedName>
        <fullName evidence="4">Epimerase</fullName>
    </submittedName>
</protein>
<dbReference type="InterPro" id="IPR036237">
    <property type="entry name" value="Xyl_isomerase-like_sf"/>
</dbReference>
<reference evidence="4 5" key="1">
    <citation type="submission" date="2018-05" db="EMBL/GenBank/DDBJ databases">
        <title>Genetic diversity of glacier-inhabiting Cryobacterium bacteria in China and description of Cryobacterium mengkeensis sp. nov. and Arthrobacter glacialis sp. nov.</title>
        <authorList>
            <person name="Liu Q."/>
            <person name="Xin Y.-H."/>
        </authorList>
    </citation>
    <scope>NUCLEOTIDE SEQUENCE [LARGE SCALE GENOMIC DNA]</scope>
    <source>
        <strain evidence="4 5">SK-1</strain>
    </source>
</reference>
<dbReference type="EMBL" id="QHLY01000008">
    <property type="protein sequence ID" value="PXA70323.1"/>
    <property type="molecule type" value="Genomic_DNA"/>
</dbReference>
<gene>
    <name evidence="4" type="ORF">CTB96_07705</name>
</gene>
<name>A0A317ZSZ7_9MICO</name>
<dbReference type="Gene3D" id="3.20.20.150">
    <property type="entry name" value="Divalent-metal-dependent TIM barrel enzymes"/>
    <property type="match status" value="1"/>
</dbReference>
<dbReference type="SUPFAM" id="SSF51658">
    <property type="entry name" value="Xylose isomerase-like"/>
    <property type="match status" value="1"/>
</dbReference>
<evidence type="ECO:0000256" key="2">
    <source>
        <dbReference type="ARBA" id="ARBA00023277"/>
    </source>
</evidence>
<dbReference type="InterPro" id="IPR050417">
    <property type="entry name" value="Sugar_Epim/Isomerase"/>
</dbReference>
<evidence type="ECO:0000259" key="3">
    <source>
        <dbReference type="Pfam" id="PF01261"/>
    </source>
</evidence>
<organism evidence="4 5">
    <name type="scientific">Cryobacterium arcticum</name>
    <dbReference type="NCBI Taxonomy" id="670052"/>
    <lineage>
        <taxon>Bacteria</taxon>
        <taxon>Bacillati</taxon>
        <taxon>Actinomycetota</taxon>
        <taxon>Actinomycetes</taxon>
        <taxon>Micrococcales</taxon>
        <taxon>Microbacteriaceae</taxon>
        <taxon>Cryobacterium</taxon>
    </lineage>
</organism>
<comment type="caution">
    <text evidence="4">The sequence shown here is derived from an EMBL/GenBank/DDBJ whole genome shotgun (WGS) entry which is preliminary data.</text>
</comment>
<evidence type="ECO:0000313" key="5">
    <source>
        <dbReference type="Proteomes" id="UP000246722"/>
    </source>
</evidence>
<accession>A0A317ZSZ7</accession>
<feature type="domain" description="Xylose isomerase-like TIM barrel" evidence="3">
    <location>
        <begin position="28"/>
        <end position="245"/>
    </location>
</feature>
<dbReference type="RefSeq" id="WP_110126353.1">
    <property type="nucleotide sequence ID" value="NZ_QHLY01000008.1"/>
</dbReference>
<dbReference type="GO" id="GO:0016853">
    <property type="term" value="F:isomerase activity"/>
    <property type="evidence" value="ECO:0007669"/>
    <property type="project" value="UniProtKB-KW"/>
</dbReference>
<proteinExistence type="predicted"/>
<dbReference type="InterPro" id="IPR013022">
    <property type="entry name" value="Xyl_isomerase-like_TIM-brl"/>
</dbReference>